<dbReference type="AlphaFoldDB" id="A0A847EV69"/>
<accession>A0A847EV69</accession>
<evidence type="ECO:0000313" key="2">
    <source>
        <dbReference type="EMBL" id="NLE31244.1"/>
    </source>
</evidence>
<sequence length="178" mass="20596">MSNIAENFDSEPEDRKDEVKQEKKEKIAWSYSLHELTDDNASELNGLTGLEQIIMYEFDCNSQEEIFEMAEEISDLAMEVDISESEESLPKITDLQEQELILKLAKGYYREILTDDNVSRWVGLSGFEQAILYEFGPVLVEKFEELKSKILGMERDLRGGSRLRKLSNLDGYEQEFGF</sequence>
<organism evidence="2 3">
    <name type="scientific">Candidatus Dojkabacteria bacterium</name>
    <dbReference type="NCBI Taxonomy" id="2099670"/>
    <lineage>
        <taxon>Bacteria</taxon>
        <taxon>Candidatus Dojkabacteria</taxon>
    </lineage>
</organism>
<evidence type="ECO:0000313" key="3">
    <source>
        <dbReference type="Proteomes" id="UP000554004"/>
    </source>
</evidence>
<evidence type="ECO:0000256" key="1">
    <source>
        <dbReference type="SAM" id="MobiDB-lite"/>
    </source>
</evidence>
<comment type="caution">
    <text evidence="2">The sequence shown here is derived from an EMBL/GenBank/DDBJ whole genome shotgun (WGS) entry which is preliminary data.</text>
</comment>
<dbReference type="Proteomes" id="UP000554004">
    <property type="component" value="Unassembled WGS sequence"/>
</dbReference>
<name>A0A847EV69_9BACT</name>
<reference evidence="2 3" key="1">
    <citation type="journal article" date="2020" name="Biotechnol. Biofuels">
        <title>New insights from the biogas microbiome by comprehensive genome-resolved metagenomics of nearly 1600 species originating from multiple anaerobic digesters.</title>
        <authorList>
            <person name="Campanaro S."/>
            <person name="Treu L."/>
            <person name="Rodriguez-R L.M."/>
            <person name="Kovalovszki A."/>
            <person name="Ziels R.M."/>
            <person name="Maus I."/>
            <person name="Zhu X."/>
            <person name="Kougias P.G."/>
            <person name="Basile A."/>
            <person name="Luo G."/>
            <person name="Schluter A."/>
            <person name="Konstantinidis K.T."/>
            <person name="Angelidaki I."/>
        </authorList>
    </citation>
    <scope>NUCLEOTIDE SEQUENCE [LARGE SCALE GENOMIC DNA]</scope>
    <source>
        <strain evidence="2">AS06rmzACSIP_421</strain>
    </source>
</reference>
<proteinExistence type="predicted"/>
<feature type="region of interest" description="Disordered" evidence="1">
    <location>
        <begin position="1"/>
        <end position="21"/>
    </location>
</feature>
<dbReference type="EMBL" id="JAAZAL010000112">
    <property type="protein sequence ID" value="NLE31244.1"/>
    <property type="molecule type" value="Genomic_DNA"/>
</dbReference>
<gene>
    <name evidence="2" type="ORF">GX618_03140</name>
</gene>
<protein>
    <submittedName>
        <fullName evidence="2">Uncharacterized protein</fullName>
    </submittedName>
</protein>